<reference evidence="1 2" key="1">
    <citation type="submission" date="2015-07" db="EMBL/GenBank/DDBJ databases">
        <authorList>
            <consortium name="Pathogen Informatics"/>
        </authorList>
    </citation>
    <scope>NUCLEOTIDE SEQUENCE [LARGE SCALE GENOMIC DNA]</scope>
    <source>
        <strain evidence="1 2">A316</strain>
    </source>
</reference>
<evidence type="ECO:0000313" key="2">
    <source>
        <dbReference type="Proteomes" id="UP000041770"/>
    </source>
</evidence>
<proteinExistence type="predicted"/>
<dbReference type="Proteomes" id="UP000041770">
    <property type="component" value="Unassembled WGS sequence"/>
</dbReference>
<name>A0A655QR51_VIBCL</name>
<sequence length="153" mass="16229">MACINKKFCGLASRPTLLTTRAAIGTAETPAAPISGLISSLENLLRIFAIITPPAVPILKAAAPSAKIPKVSKLRKVSACNLEPTPKPKKMVTILISSFCAVLDKRSTTPASRIRFPKQNMPTKGVAAGKNRMVISSTTSGNTIFSVLPTWRS</sequence>
<dbReference type="AlphaFoldDB" id="A0A655QR51"/>
<organism evidence="1 2">
    <name type="scientific">Vibrio cholerae</name>
    <dbReference type="NCBI Taxonomy" id="666"/>
    <lineage>
        <taxon>Bacteria</taxon>
        <taxon>Pseudomonadati</taxon>
        <taxon>Pseudomonadota</taxon>
        <taxon>Gammaproteobacteria</taxon>
        <taxon>Vibrionales</taxon>
        <taxon>Vibrionaceae</taxon>
        <taxon>Vibrio</taxon>
    </lineage>
</organism>
<accession>A0A655QR51</accession>
<gene>
    <name evidence="1" type="ORF">ERS013200_01850</name>
</gene>
<dbReference type="EMBL" id="CWQY01000010">
    <property type="protein sequence ID" value="CSC62587.1"/>
    <property type="molecule type" value="Genomic_DNA"/>
</dbReference>
<protein>
    <submittedName>
        <fullName evidence="1">Uncharacterized protein</fullName>
    </submittedName>
</protein>
<evidence type="ECO:0000313" key="1">
    <source>
        <dbReference type="EMBL" id="CSC62587.1"/>
    </source>
</evidence>